<accession>A0AAW0GZH9</accession>
<keyword evidence="2" id="KW-0227">DNA damage</keyword>
<dbReference type="PROSITE" id="PS00058">
    <property type="entry name" value="DNA_MISMATCH_REPAIR_1"/>
    <property type="match status" value="1"/>
</dbReference>
<dbReference type="Gene3D" id="3.30.1370.100">
    <property type="entry name" value="MutL, C-terminal domain, regulatory subdomain"/>
    <property type="match status" value="1"/>
</dbReference>
<dbReference type="PANTHER" id="PTHR10073:SF47">
    <property type="entry name" value="DNA MISMATCH REPAIR PROTEIN MLH3"/>
    <property type="match status" value="1"/>
</dbReference>
<evidence type="ECO:0000259" key="4">
    <source>
        <dbReference type="SMART" id="SM00853"/>
    </source>
</evidence>
<dbReference type="GO" id="GO:0032300">
    <property type="term" value="C:mismatch repair complex"/>
    <property type="evidence" value="ECO:0007669"/>
    <property type="project" value="InterPro"/>
</dbReference>
<dbReference type="Gene3D" id="3.30.565.10">
    <property type="entry name" value="Histidine kinase-like ATPase, C-terminal domain"/>
    <property type="match status" value="1"/>
</dbReference>
<dbReference type="SUPFAM" id="SSF54211">
    <property type="entry name" value="Ribosomal protein S5 domain 2-like"/>
    <property type="match status" value="1"/>
</dbReference>
<feature type="region of interest" description="Disordered" evidence="3">
    <location>
        <begin position="446"/>
        <end position="468"/>
    </location>
</feature>
<reference evidence="6 7" key="1">
    <citation type="submission" date="2022-09" db="EMBL/GenBank/DDBJ databases">
        <authorList>
            <person name="Palmer J.M."/>
        </authorList>
    </citation>
    <scope>NUCLEOTIDE SEQUENCE [LARGE SCALE GENOMIC DNA]</scope>
    <source>
        <strain evidence="6 7">DSM 7382</strain>
    </source>
</reference>
<dbReference type="GO" id="GO:0006298">
    <property type="term" value="P:mismatch repair"/>
    <property type="evidence" value="ECO:0007669"/>
    <property type="project" value="InterPro"/>
</dbReference>
<evidence type="ECO:0000313" key="6">
    <source>
        <dbReference type="EMBL" id="KAK7695379.1"/>
    </source>
</evidence>
<evidence type="ECO:0000256" key="3">
    <source>
        <dbReference type="SAM" id="MobiDB-lite"/>
    </source>
</evidence>
<dbReference type="Gene3D" id="3.30.230.10">
    <property type="match status" value="1"/>
</dbReference>
<evidence type="ECO:0000256" key="1">
    <source>
        <dbReference type="ARBA" id="ARBA00006082"/>
    </source>
</evidence>
<dbReference type="SUPFAM" id="SSF55874">
    <property type="entry name" value="ATPase domain of HSP90 chaperone/DNA topoisomerase II/histidine kinase"/>
    <property type="match status" value="1"/>
</dbReference>
<dbReference type="Pfam" id="PF13589">
    <property type="entry name" value="HATPase_c_3"/>
    <property type="match status" value="1"/>
</dbReference>
<dbReference type="InterPro" id="IPR037198">
    <property type="entry name" value="MutL_C_sf"/>
</dbReference>
<evidence type="ECO:0000256" key="2">
    <source>
        <dbReference type="ARBA" id="ARBA00022763"/>
    </source>
</evidence>
<dbReference type="SMART" id="SM00853">
    <property type="entry name" value="MutL_C"/>
    <property type="match status" value="1"/>
</dbReference>
<dbReference type="Pfam" id="PF08676">
    <property type="entry name" value="MutL_C"/>
    <property type="match status" value="1"/>
</dbReference>
<dbReference type="AlphaFoldDB" id="A0AAW0GZH9"/>
<feature type="domain" description="MutL C-terminal dimerisation" evidence="4">
    <location>
        <begin position="550"/>
        <end position="755"/>
    </location>
</feature>
<gene>
    <name evidence="6" type="ORF">QCA50_000014</name>
</gene>
<keyword evidence="7" id="KW-1185">Reference proteome</keyword>
<dbReference type="InterPro" id="IPR042120">
    <property type="entry name" value="MutL_C_dimsub"/>
</dbReference>
<dbReference type="InterPro" id="IPR014762">
    <property type="entry name" value="DNA_mismatch_repair_CS"/>
</dbReference>
<feature type="region of interest" description="Disordered" evidence="3">
    <location>
        <begin position="377"/>
        <end position="432"/>
    </location>
</feature>
<dbReference type="Proteomes" id="UP001385951">
    <property type="component" value="Unassembled WGS sequence"/>
</dbReference>
<protein>
    <recommendedName>
        <fullName evidence="8">MutL C-terminal dimerisation domain-containing protein</fullName>
    </recommendedName>
</protein>
<dbReference type="EMBL" id="JASBNA010000001">
    <property type="protein sequence ID" value="KAK7695379.1"/>
    <property type="molecule type" value="Genomic_DNA"/>
</dbReference>
<evidence type="ECO:0008006" key="8">
    <source>
        <dbReference type="Google" id="ProtNLM"/>
    </source>
</evidence>
<dbReference type="GO" id="GO:0005524">
    <property type="term" value="F:ATP binding"/>
    <property type="evidence" value="ECO:0007669"/>
    <property type="project" value="InterPro"/>
</dbReference>
<proteinExistence type="inferred from homology"/>
<dbReference type="InterPro" id="IPR020568">
    <property type="entry name" value="Ribosomal_Su5_D2-typ_SF"/>
</dbReference>
<name>A0AAW0GZH9_9APHY</name>
<dbReference type="SMART" id="SM01340">
    <property type="entry name" value="DNA_mis_repair"/>
    <property type="match status" value="1"/>
</dbReference>
<evidence type="ECO:0000259" key="5">
    <source>
        <dbReference type="SMART" id="SM01340"/>
    </source>
</evidence>
<evidence type="ECO:0000313" key="7">
    <source>
        <dbReference type="Proteomes" id="UP001385951"/>
    </source>
</evidence>
<feature type="domain" description="DNA mismatch repair protein S5" evidence="5">
    <location>
        <begin position="226"/>
        <end position="366"/>
    </location>
</feature>
<dbReference type="Pfam" id="PF01119">
    <property type="entry name" value="DNA_mis_repair"/>
    <property type="match status" value="1"/>
</dbReference>
<dbReference type="PANTHER" id="PTHR10073">
    <property type="entry name" value="DNA MISMATCH REPAIR PROTEIN MLH, PMS, MUTL"/>
    <property type="match status" value="1"/>
</dbReference>
<dbReference type="GO" id="GO:0016887">
    <property type="term" value="F:ATP hydrolysis activity"/>
    <property type="evidence" value="ECO:0007669"/>
    <property type="project" value="InterPro"/>
</dbReference>
<organism evidence="6 7">
    <name type="scientific">Cerrena zonata</name>
    <dbReference type="NCBI Taxonomy" id="2478898"/>
    <lineage>
        <taxon>Eukaryota</taxon>
        <taxon>Fungi</taxon>
        <taxon>Dikarya</taxon>
        <taxon>Basidiomycota</taxon>
        <taxon>Agaricomycotina</taxon>
        <taxon>Agaricomycetes</taxon>
        <taxon>Polyporales</taxon>
        <taxon>Cerrenaceae</taxon>
        <taxon>Cerrena</taxon>
    </lineage>
</organism>
<dbReference type="GO" id="GO:0140664">
    <property type="term" value="F:ATP-dependent DNA damage sensor activity"/>
    <property type="evidence" value="ECO:0007669"/>
    <property type="project" value="InterPro"/>
</dbReference>
<feature type="compositionally biased region" description="Basic and acidic residues" evidence="3">
    <location>
        <begin position="458"/>
        <end position="468"/>
    </location>
</feature>
<dbReference type="InterPro" id="IPR014721">
    <property type="entry name" value="Ribsml_uS5_D2-typ_fold_subgr"/>
</dbReference>
<comment type="caution">
    <text evidence="6">The sequence shown here is derived from an EMBL/GenBank/DDBJ whole genome shotgun (WGS) entry which is preliminary data.</text>
</comment>
<feature type="compositionally biased region" description="Basic residues" evidence="3">
    <location>
        <begin position="389"/>
        <end position="398"/>
    </location>
</feature>
<comment type="similarity">
    <text evidence="1">Belongs to the DNA mismatch repair MutL/HexB family.</text>
</comment>
<dbReference type="InterPro" id="IPR038973">
    <property type="entry name" value="MutL/Mlh/Pms-like"/>
</dbReference>
<dbReference type="InterPro" id="IPR013507">
    <property type="entry name" value="DNA_mismatch_S5_2-like"/>
</dbReference>
<feature type="compositionally biased region" description="Polar residues" evidence="3">
    <location>
        <begin position="404"/>
        <end position="417"/>
    </location>
</feature>
<dbReference type="InterPro" id="IPR014790">
    <property type="entry name" value="MutL_C"/>
</dbReference>
<dbReference type="SUPFAM" id="SSF118116">
    <property type="entry name" value="DNA mismatch repair protein MutL"/>
    <property type="match status" value="1"/>
</dbReference>
<dbReference type="InterPro" id="IPR042121">
    <property type="entry name" value="MutL_C_regsub"/>
</dbReference>
<dbReference type="Gene3D" id="3.30.1540.20">
    <property type="entry name" value="MutL, C-terminal domain, dimerisation subdomain"/>
    <property type="match status" value="1"/>
</dbReference>
<dbReference type="GO" id="GO:0061982">
    <property type="term" value="P:meiosis I cell cycle process"/>
    <property type="evidence" value="ECO:0007669"/>
    <property type="project" value="UniProtKB-ARBA"/>
</dbReference>
<dbReference type="GO" id="GO:0030983">
    <property type="term" value="F:mismatched DNA binding"/>
    <property type="evidence" value="ECO:0007669"/>
    <property type="project" value="InterPro"/>
</dbReference>
<sequence>MPPLEQLSLETRSRLRSSQILTTLTQLISELVQNSLDANARHIEVGVNCEEWECWVKDDGSGISKAGLFSLSGGADQRRYNTSKAYTISSLEQVDSFGFRGEALASAADVSCIEIASRTSSSRESWSIILKSSETIYSGPSLRWRRESPGTVVTVRDAFFNLPIRRLSHPSAQRTLESIRKEIESFALVFPNVSFVLENDHDRQTNRSDRSRILSIPRTNSTLATFRHLYGRTLADHVEDIKEEQEDVRIEGFISLDGGNSKAYQFLFLNRHPLSICDFHRVIERKFASSSFSRHAYDEYGDPSQDPSAIRRSPRKTEKKPVYVLNITVPPDQIDNCIEPTKTAVFVKDSEVLTSFLGAVIQSFLVKHGFFSNPTKIKRTSMVNSPPSSKHKKRKLEPKHRSDSISASVPPINTTPLVVSPNLEENPESKVTWTDPRTGIKYIVDRRTGNSYPYGSHPNEKGDQDETPHALQTRRTIQPTDDPFDTPDWIRTALDVNKAYRFVESSIPSLSISSPSVETLLGKWGVSSSQMAGGSQMARLDKEDLQRARVLSQVDRKFIACVMYPSGYKDNLDGDTDAGPSLLLVDQHAADERVRVERFQKDICTGFLSSESGKQGVLRRKLQPPVAVLLTAREVEQLTASKEILETMRRWGFTLQAPDTVEYLSTNSAHPKADYLQVLVDGIPDLLANKLLMKNELRDILKSFLHVASEERDLPSTPASEEIPWQAALRRCPKALLDLIDSKACRGAVMFNDSLNHEQCERLILRLSECALPFQCAHGRPSLVPLTRLEGRPVSKGSPQRRAVDWDKFVCEG</sequence>
<dbReference type="InterPro" id="IPR036890">
    <property type="entry name" value="HATPase_C_sf"/>
</dbReference>